<dbReference type="InterPro" id="IPR054816">
    <property type="entry name" value="Lipoprotein_mollicutes-type_CS"/>
</dbReference>
<dbReference type="NCBIfam" id="NF038029">
    <property type="entry name" value="LP_plasma"/>
    <property type="match status" value="1"/>
</dbReference>
<sequence length="334" mass="38899">MKKLLSILSSFSLVTSTSVLTANVIACEGKYSKEIYNIITYDAANYFGVPLYSYNSFKPDANRSPVDIGIDGCTFGTIDEDTPTCALNLDIMPNNVEQNFKYETWVQILIKYFEEASVWFENILKNHEYEWKILIIKDLQLISETEKNLPYELELEMLNILLDEIVTTDFQLNIAKLAVLKRNIKLVEVYKNYLDYMASKQEESNKERAINIAKLDLMIDWVNDGMFNPLFKFVYLGQAVSRGPSQTKIKFDERLIGYIDTGRHGVDSLAERYFQITNEQWIELLDQFSFPVGENEYHKKLEHYAISYNMRETLDLYAYDQKLIEKIREEIGGE</sequence>
<dbReference type="OrthoDB" id="389597at2"/>
<dbReference type="EMBL" id="CP006681">
    <property type="protein sequence ID" value="AHI52593.1"/>
    <property type="molecule type" value="Genomic_DNA"/>
</dbReference>
<reference evidence="2 3" key="1">
    <citation type="journal article" date="2014" name="Genome Biol. Evol.">
        <title>Molecular evolution of the substrate utilization strategies and putative virulence factors in mosquito-associated Spiroplasma species.</title>
        <authorList>
            <person name="Chang T.H."/>
            <person name="Lo W.S."/>
            <person name="Ku C."/>
            <person name="Chen L.L."/>
            <person name="Kuo C.H."/>
        </authorList>
    </citation>
    <scope>NUCLEOTIDE SEQUENCE [LARGE SCALE GENOMIC DNA]</scope>
    <source>
        <strain evidence="2">AES-1</strain>
    </source>
</reference>
<dbReference type="KEGG" id="scq:SCULI_v1c02520"/>
<evidence type="ECO:0000256" key="1">
    <source>
        <dbReference type="SAM" id="SignalP"/>
    </source>
</evidence>
<evidence type="ECO:0000313" key="3">
    <source>
        <dbReference type="Proteomes" id="UP000019267"/>
    </source>
</evidence>
<dbReference type="STRING" id="1276246.SCULI_v1c02520"/>
<protein>
    <recommendedName>
        <fullName evidence="4">Lipoprotein</fullName>
    </recommendedName>
</protein>
<gene>
    <name evidence="2" type="ORF">SCULI_v1c02520</name>
</gene>
<keyword evidence="3" id="KW-1185">Reference proteome</keyword>
<proteinExistence type="predicted"/>
<dbReference type="AlphaFoldDB" id="W6A646"/>
<dbReference type="PATRIC" id="fig|1276246.3.peg.251"/>
<organism evidence="2 3">
    <name type="scientific">Spiroplasma culicicola AES-1</name>
    <dbReference type="NCBI Taxonomy" id="1276246"/>
    <lineage>
        <taxon>Bacteria</taxon>
        <taxon>Bacillati</taxon>
        <taxon>Mycoplasmatota</taxon>
        <taxon>Mollicutes</taxon>
        <taxon>Entomoplasmatales</taxon>
        <taxon>Spiroplasmataceae</taxon>
        <taxon>Spiroplasma</taxon>
    </lineage>
</organism>
<name>W6A646_9MOLU</name>
<dbReference type="Proteomes" id="UP000019267">
    <property type="component" value="Chromosome"/>
</dbReference>
<keyword evidence="1" id="KW-0732">Signal</keyword>
<evidence type="ECO:0008006" key="4">
    <source>
        <dbReference type="Google" id="ProtNLM"/>
    </source>
</evidence>
<dbReference type="HOGENOM" id="CLU_936604_0_0_14"/>
<accession>W6A646</accession>
<evidence type="ECO:0000313" key="2">
    <source>
        <dbReference type="EMBL" id="AHI52593.1"/>
    </source>
</evidence>
<feature type="chain" id="PRO_5004876012" description="Lipoprotein" evidence="1">
    <location>
        <begin position="22"/>
        <end position="334"/>
    </location>
</feature>
<feature type="signal peptide" evidence="1">
    <location>
        <begin position="1"/>
        <end position="21"/>
    </location>
</feature>
<dbReference type="RefSeq" id="WP_025362835.1">
    <property type="nucleotide sequence ID" value="NZ_CP006681.1"/>
</dbReference>